<dbReference type="Pfam" id="PF07963">
    <property type="entry name" value="N_methyl"/>
    <property type="match status" value="1"/>
</dbReference>
<protein>
    <submittedName>
        <fullName evidence="3">Type IV pilus modification protein PilV</fullName>
    </submittedName>
</protein>
<evidence type="ECO:0000259" key="2">
    <source>
        <dbReference type="Pfam" id="PF22150"/>
    </source>
</evidence>
<reference evidence="3 4" key="1">
    <citation type="submission" date="2018-02" db="EMBL/GenBank/DDBJ databases">
        <title>Reclassifiation of [Polyangium] brachysporum DSM 7029 as Guopingzhaonella breviflexa gen. nov., sp. nov., a member of the family Comamonadaceae.</title>
        <authorList>
            <person name="Tang B."/>
        </authorList>
    </citation>
    <scope>NUCLEOTIDE SEQUENCE [LARGE SCALE GENOMIC DNA]</scope>
    <source>
        <strain evidence="3 4">BCRC 80649</strain>
    </source>
</reference>
<keyword evidence="4" id="KW-1185">Reference proteome</keyword>
<comment type="caution">
    <text evidence="3">The sequence shown here is derived from an EMBL/GenBank/DDBJ whole genome shotgun (WGS) entry which is preliminary data.</text>
</comment>
<accession>A0A2S5SVU6</accession>
<dbReference type="InterPro" id="IPR054402">
    <property type="entry name" value="Tt1218-like_dom"/>
</dbReference>
<keyword evidence="1" id="KW-0472">Membrane</keyword>
<dbReference type="EMBL" id="PSNX01000004">
    <property type="protein sequence ID" value="PPE66885.1"/>
    <property type="molecule type" value="Genomic_DNA"/>
</dbReference>
<dbReference type="Proteomes" id="UP000238605">
    <property type="component" value="Unassembled WGS sequence"/>
</dbReference>
<feature type="transmembrane region" description="Helical" evidence="1">
    <location>
        <begin position="21"/>
        <end position="41"/>
    </location>
</feature>
<dbReference type="Pfam" id="PF22150">
    <property type="entry name" value="Tt1218-like"/>
    <property type="match status" value="1"/>
</dbReference>
<dbReference type="AlphaFoldDB" id="A0A2S5SVU6"/>
<name>A0A2S5SVU6_9BURK</name>
<evidence type="ECO:0000313" key="3">
    <source>
        <dbReference type="EMBL" id="PPE66885.1"/>
    </source>
</evidence>
<evidence type="ECO:0000256" key="1">
    <source>
        <dbReference type="SAM" id="Phobius"/>
    </source>
</evidence>
<dbReference type="RefSeq" id="WP_104301712.1">
    <property type="nucleotide sequence ID" value="NZ_PSNX01000004.1"/>
</dbReference>
<sequence>MRELKSGSVLRRQRGAGLLEVLVAILLLSFGMLAMAGLHAMSFKYGKMSQFRGVATQLAYDLSDRMRANSGGAAQYVFMDPYNATPPAVAVPACADATRCTPAEIAAIDLAEMRNTLRLALPGGGLFVTRDVGVADVVALTVWVLWMDPETADAGALGGVPCPDGVGAANPAPQCLPLRVVL</sequence>
<proteinExistence type="predicted"/>
<dbReference type="InterPro" id="IPR013362">
    <property type="entry name" value="Pilus_4_PilV"/>
</dbReference>
<keyword evidence="1" id="KW-1133">Transmembrane helix</keyword>
<feature type="domain" description="Type IV pilin Tt1218-like" evidence="2">
    <location>
        <begin position="54"/>
        <end position="110"/>
    </location>
</feature>
<evidence type="ECO:0000313" key="4">
    <source>
        <dbReference type="Proteomes" id="UP000238605"/>
    </source>
</evidence>
<keyword evidence="1" id="KW-0812">Transmembrane</keyword>
<dbReference type="InterPro" id="IPR012902">
    <property type="entry name" value="N_methyl_site"/>
</dbReference>
<dbReference type="OrthoDB" id="8906930at2"/>
<dbReference type="NCBIfam" id="TIGR02523">
    <property type="entry name" value="type_IV_pilV"/>
    <property type="match status" value="1"/>
</dbReference>
<gene>
    <name evidence="3" type="primary">pilV</name>
    <name evidence="3" type="ORF">C1704_05315</name>
</gene>
<organism evidence="3 4">
    <name type="scientific">Caldimonas caldifontis</name>
    <dbReference type="NCBI Taxonomy" id="1452508"/>
    <lineage>
        <taxon>Bacteria</taxon>
        <taxon>Pseudomonadati</taxon>
        <taxon>Pseudomonadota</taxon>
        <taxon>Betaproteobacteria</taxon>
        <taxon>Burkholderiales</taxon>
        <taxon>Sphaerotilaceae</taxon>
        <taxon>Caldimonas</taxon>
    </lineage>
</organism>